<evidence type="ECO:0000313" key="2">
    <source>
        <dbReference type="EMBL" id="RXZ34435.1"/>
    </source>
</evidence>
<evidence type="ECO:0000259" key="1">
    <source>
        <dbReference type="Pfam" id="PF18169"/>
    </source>
</evidence>
<dbReference type="Pfam" id="PF18169">
    <property type="entry name" value="SLATT_6"/>
    <property type="match status" value="1"/>
</dbReference>
<organism evidence="2 3">
    <name type="scientific">Sphingomonas desiccabilis</name>
    <dbReference type="NCBI Taxonomy" id="429134"/>
    <lineage>
        <taxon>Bacteria</taxon>
        <taxon>Pseudomonadati</taxon>
        <taxon>Pseudomonadota</taxon>
        <taxon>Alphaproteobacteria</taxon>
        <taxon>Sphingomonadales</taxon>
        <taxon>Sphingomonadaceae</taxon>
        <taxon>Sphingomonas</taxon>
    </lineage>
</organism>
<comment type="caution">
    <text evidence="2">The sequence shown here is derived from an EMBL/GenBank/DDBJ whole genome shotgun (WGS) entry which is preliminary data.</text>
</comment>
<feature type="domain" description="SMODS and SLOG-associating 2TM effector" evidence="1">
    <location>
        <begin position="1"/>
        <end position="172"/>
    </location>
</feature>
<dbReference type="EMBL" id="SDPT01000001">
    <property type="protein sequence ID" value="RXZ34435.1"/>
    <property type="molecule type" value="Genomic_DNA"/>
</dbReference>
<proteinExistence type="predicted"/>
<sequence length="198" mass="22241">MDKAGLLKTIAETGYNVGFGAKKTFATFDMVEKMPGWIGFASFAIGVYALYVDALATKFPSATLIIAGVGALYFSLYRTSEYQTAGKEMIQLFNRLRDLYREVESGADLTTSRAKLSQIESEFYSITVSKQVFLSDWYAHYKFFAQTQIDWMNEQIKFRVWRDMIPLSAKTVIVLLVLAGVGYTVGSLVAGHLLWIKC</sequence>
<reference evidence="2 3" key="1">
    <citation type="submission" date="2019-01" db="EMBL/GenBank/DDBJ databases">
        <title>Sphingomonas mucosissima sp. nov. and Sphingomonas desiccabilis sp. nov., from biological soil crusts in the Colorado Plateau, USA.</title>
        <authorList>
            <person name="Zhu D."/>
        </authorList>
    </citation>
    <scope>NUCLEOTIDE SEQUENCE [LARGE SCALE GENOMIC DNA]</scope>
    <source>
        <strain evidence="2 3">CP1D</strain>
    </source>
</reference>
<accession>A0A4Q2IV60</accession>
<dbReference type="Proteomes" id="UP000292347">
    <property type="component" value="Unassembled WGS sequence"/>
</dbReference>
<gene>
    <name evidence="2" type="ORF">EO081_01715</name>
</gene>
<dbReference type="NCBIfam" id="NF033630">
    <property type="entry name" value="SLATT_6"/>
    <property type="match status" value="1"/>
</dbReference>
<keyword evidence="3" id="KW-1185">Reference proteome</keyword>
<protein>
    <submittedName>
        <fullName evidence="2">SLATT domain-containing protein</fullName>
    </submittedName>
</protein>
<name>A0A4Q2IV60_9SPHN</name>
<evidence type="ECO:0000313" key="3">
    <source>
        <dbReference type="Proteomes" id="UP000292347"/>
    </source>
</evidence>
<dbReference type="AlphaFoldDB" id="A0A4Q2IV60"/>
<dbReference type="RefSeq" id="WP_129340225.1">
    <property type="nucleotide sequence ID" value="NZ_JACIDD010000001.1"/>
</dbReference>
<dbReference type="OrthoDB" id="8778886at2"/>
<dbReference type="InterPro" id="IPR041119">
    <property type="entry name" value="SLATT_6"/>
</dbReference>